<dbReference type="CDD" id="cd07067">
    <property type="entry name" value="HP_PGM_like"/>
    <property type="match status" value="1"/>
</dbReference>
<dbReference type="EMBL" id="CATQJA010002543">
    <property type="protein sequence ID" value="CAJ0571167.1"/>
    <property type="molecule type" value="Genomic_DNA"/>
</dbReference>
<dbReference type="Gene3D" id="3.40.50.1240">
    <property type="entry name" value="Phosphoglycerate mutase-like"/>
    <property type="match status" value="1"/>
</dbReference>
<accession>A0AA36FX36</accession>
<organism evidence="2 3">
    <name type="scientific">Mesorhabditis spiculigera</name>
    <dbReference type="NCBI Taxonomy" id="96644"/>
    <lineage>
        <taxon>Eukaryota</taxon>
        <taxon>Metazoa</taxon>
        <taxon>Ecdysozoa</taxon>
        <taxon>Nematoda</taxon>
        <taxon>Chromadorea</taxon>
        <taxon>Rhabditida</taxon>
        <taxon>Rhabditina</taxon>
        <taxon>Rhabditomorpha</taxon>
        <taxon>Rhabditoidea</taxon>
        <taxon>Rhabditidae</taxon>
        <taxon>Mesorhabditinae</taxon>
        <taxon>Mesorhabditis</taxon>
    </lineage>
</organism>
<evidence type="ECO:0000313" key="2">
    <source>
        <dbReference type="EMBL" id="CAJ0571167.1"/>
    </source>
</evidence>
<dbReference type="Proteomes" id="UP001177023">
    <property type="component" value="Unassembled WGS sequence"/>
</dbReference>
<sequence>MAFKEKPDVTVIENCACAKCDAAAREASAIGSYSCLTNVEKQEHEQKRWLSYPTLMAVMRHSERMDDMFPGWDRRFEPAEAYAPYDLNMPQKLPIHRPIDNYRRDPMLTRTGCILAQIVGQGLYYRDKSPDVIYCSPALRCLQTAEFVRQASGSSASLRVEPGLFENMSLYDAKPKLLSPEHRTCFGVDRDYKPLFDFDQMYEKGETNKDYNERIHTVLHRIATTAETCDGPRRDESRVLVVGHASTVDMAVGLLGEPVRHSTMQDLHKIGDRVPYCSLVCLVPQKPTLAPTADSVWKLQIGAVPPVSYKNFSNRPNHLFIMRK</sequence>
<dbReference type="PANTHER" id="PTHR16469:SF5">
    <property type="entry name" value="PHOSPHOGLYCERATE MUTASE FAMILY PROTEIN"/>
    <property type="match status" value="1"/>
</dbReference>
<evidence type="ECO:0000313" key="3">
    <source>
        <dbReference type="Proteomes" id="UP001177023"/>
    </source>
</evidence>
<evidence type="ECO:0000313" key="1">
    <source>
        <dbReference type="EMBL" id="CAJ0563947.1"/>
    </source>
</evidence>
<name>A0AA36FX36_9BILA</name>
<dbReference type="PANTHER" id="PTHR16469">
    <property type="entry name" value="UBIQUITIN-ASSOCIATED AND SH3 DOMAIN-CONTAINING BA-RELATED"/>
    <property type="match status" value="1"/>
</dbReference>
<dbReference type="InterPro" id="IPR013078">
    <property type="entry name" value="His_Pase_superF_clade-1"/>
</dbReference>
<dbReference type="InterPro" id="IPR051710">
    <property type="entry name" value="Phosphatase_SH3-domain"/>
</dbReference>
<feature type="non-terminal residue" evidence="2">
    <location>
        <position position="324"/>
    </location>
</feature>
<proteinExistence type="predicted"/>
<dbReference type="Pfam" id="PF00300">
    <property type="entry name" value="His_Phos_1"/>
    <property type="match status" value="1"/>
</dbReference>
<reference evidence="2" key="1">
    <citation type="submission" date="2023-06" db="EMBL/GenBank/DDBJ databases">
        <authorList>
            <person name="Delattre M."/>
        </authorList>
    </citation>
    <scope>NUCLEOTIDE SEQUENCE</scope>
    <source>
        <strain evidence="2">AF72</strain>
    </source>
</reference>
<comment type="caution">
    <text evidence="2">The sequence shown here is derived from an EMBL/GenBank/DDBJ whole genome shotgun (WGS) entry which is preliminary data.</text>
</comment>
<dbReference type="AlphaFoldDB" id="A0AA36FX36"/>
<dbReference type="GO" id="GO:0016791">
    <property type="term" value="F:phosphatase activity"/>
    <property type="evidence" value="ECO:0007669"/>
    <property type="project" value="UniProtKB-ARBA"/>
</dbReference>
<dbReference type="InterPro" id="IPR029033">
    <property type="entry name" value="His_PPase_superfam"/>
</dbReference>
<dbReference type="EMBL" id="CATQJA010000764">
    <property type="protein sequence ID" value="CAJ0563947.1"/>
    <property type="molecule type" value="Genomic_DNA"/>
</dbReference>
<gene>
    <name evidence="1" type="ORF">MSPICULIGERA_LOCUS2647</name>
    <name evidence="2" type="ORF">MSPICULIGERA_LOCUS9590</name>
</gene>
<dbReference type="SUPFAM" id="SSF53254">
    <property type="entry name" value="Phosphoglycerate mutase-like"/>
    <property type="match status" value="1"/>
</dbReference>
<keyword evidence="3" id="KW-1185">Reference proteome</keyword>
<protein>
    <submittedName>
        <fullName evidence="2">Uncharacterized protein</fullName>
    </submittedName>
</protein>